<dbReference type="InterPro" id="IPR000953">
    <property type="entry name" value="Chromo/chromo_shadow_dom"/>
</dbReference>
<protein>
    <recommendedName>
        <fullName evidence="3">Chromo domain-containing protein</fullName>
    </recommendedName>
</protein>
<keyword evidence="5" id="KW-1185">Reference proteome</keyword>
<evidence type="ECO:0000313" key="5">
    <source>
        <dbReference type="Proteomes" id="UP000698800"/>
    </source>
</evidence>
<gene>
    <name evidence="4" type="ORF">FGG08_006295</name>
</gene>
<dbReference type="PROSITE" id="PS50013">
    <property type="entry name" value="CHROMO_2"/>
    <property type="match status" value="1"/>
</dbReference>
<accession>A0A9P8I5J7</accession>
<dbReference type="InterPro" id="IPR016197">
    <property type="entry name" value="Chromo-like_dom_sf"/>
</dbReference>
<proteinExistence type="predicted"/>
<evidence type="ECO:0000256" key="1">
    <source>
        <dbReference type="ARBA" id="ARBA00011353"/>
    </source>
</evidence>
<feature type="region of interest" description="Disordered" evidence="2">
    <location>
        <begin position="237"/>
        <end position="405"/>
    </location>
</feature>
<dbReference type="AlphaFoldDB" id="A0A9P8I5J7"/>
<feature type="domain" description="Chromo" evidence="3">
    <location>
        <begin position="192"/>
        <end position="226"/>
    </location>
</feature>
<dbReference type="OrthoDB" id="3438474at2759"/>
<feature type="region of interest" description="Disordered" evidence="2">
    <location>
        <begin position="1"/>
        <end position="40"/>
    </location>
</feature>
<dbReference type="Proteomes" id="UP000698800">
    <property type="component" value="Unassembled WGS sequence"/>
</dbReference>
<comment type="subunit">
    <text evidence="1">Component of the NuA4 histone acetyltransferase complex.</text>
</comment>
<dbReference type="SMART" id="SM00298">
    <property type="entry name" value="CHROMO"/>
    <property type="match status" value="1"/>
</dbReference>
<dbReference type="GO" id="GO:0006338">
    <property type="term" value="P:chromatin remodeling"/>
    <property type="evidence" value="ECO:0007669"/>
    <property type="project" value="UniProtKB-ARBA"/>
</dbReference>
<dbReference type="EMBL" id="JAGHQL010000176">
    <property type="protein sequence ID" value="KAH0536864.1"/>
    <property type="molecule type" value="Genomic_DNA"/>
</dbReference>
<sequence>MTKYSRLLHGNSSESETSAAAPATAMAPNGKPALNGSKKKRAQRLESLVPTARINYLQAPMFIERGDWVVRLREGDLATMNKLDETDIWDGPFPIIELPPANTDEIASVNITGDIASPVKDIPRVKLRFPSGSKGDPWTSVGRLIPVYPDPPRPEGAAPSDPGVIFHLRKGSATFAELQRFRPRGKKEKELYIVGRLRGRREGSSGSPTEYLVHWAGWPSEDDSWEGVDGIPESFREEYEKANPRKKTDAKSKNPKAKKERSPTKGKDSLSSAVARGETPGARRMTPTPLTVDVAGTFAAPTPTNSQIAAVWGATTPARRAERRITPEPPAQTQPKTRTPKPKVPPPHSKKPHTPVPLTPTASKVLGKRSRNARAEQQKTQVETPEVVTGKRRRVASAKRRASMA</sequence>
<name>A0A9P8I5J7_9PEZI</name>
<comment type="caution">
    <text evidence="4">The sequence shown here is derived from an EMBL/GenBank/DDBJ whole genome shotgun (WGS) entry which is preliminary data.</text>
</comment>
<evidence type="ECO:0000256" key="2">
    <source>
        <dbReference type="SAM" id="MobiDB-lite"/>
    </source>
</evidence>
<dbReference type="InterPro" id="IPR023780">
    <property type="entry name" value="Chromo_domain"/>
</dbReference>
<feature type="compositionally biased region" description="Low complexity" evidence="2">
    <location>
        <begin position="12"/>
        <end position="28"/>
    </location>
</feature>
<dbReference type="SUPFAM" id="SSF54160">
    <property type="entry name" value="Chromo domain-like"/>
    <property type="match status" value="1"/>
</dbReference>
<dbReference type="Pfam" id="PF00385">
    <property type="entry name" value="Chromo"/>
    <property type="match status" value="1"/>
</dbReference>
<dbReference type="Gene3D" id="2.40.50.40">
    <property type="match status" value="1"/>
</dbReference>
<reference evidence="4" key="1">
    <citation type="submission" date="2021-03" db="EMBL/GenBank/DDBJ databases">
        <title>Comparative genomics and phylogenomic investigation of the class Geoglossomycetes provide insights into ecological specialization and systematics.</title>
        <authorList>
            <person name="Melie T."/>
            <person name="Pirro S."/>
            <person name="Miller A.N."/>
            <person name="Quandt A."/>
        </authorList>
    </citation>
    <scope>NUCLEOTIDE SEQUENCE</scope>
    <source>
        <strain evidence="4">GBOQ0MN5Z8</strain>
    </source>
</reference>
<feature type="compositionally biased region" description="Basic and acidic residues" evidence="2">
    <location>
        <begin position="237"/>
        <end position="252"/>
    </location>
</feature>
<organism evidence="4 5">
    <name type="scientific">Glutinoglossum americanum</name>
    <dbReference type="NCBI Taxonomy" id="1670608"/>
    <lineage>
        <taxon>Eukaryota</taxon>
        <taxon>Fungi</taxon>
        <taxon>Dikarya</taxon>
        <taxon>Ascomycota</taxon>
        <taxon>Pezizomycotina</taxon>
        <taxon>Geoglossomycetes</taxon>
        <taxon>Geoglossales</taxon>
        <taxon>Geoglossaceae</taxon>
        <taxon>Glutinoglossum</taxon>
    </lineage>
</organism>
<feature type="compositionally biased region" description="Basic residues" evidence="2">
    <location>
        <begin position="390"/>
        <end position="405"/>
    </location>
</feature>
<evidence type="ECO:0000313" key="4">
    <source>
        <dbReference type="EMBL" id="KAH0536864.1"/>
    </source>
</evidence>
<evidence type="ECO:0000259" key="3">
    <source>
        <dbReference type="PROSITE" id="PS50013"/>
    </source>
</evidence>